<name>A0ABM1FR63_SOLPN</name>
<proteinExistence type="predicted"/>
<dbReference type="GeneID" id="107006544"/>
<feature type="domain" description="Integrase catalytic" evidence="1">
    <location>
        <begin position="154"/>
        <end position="330"/>
    </location>
</feature>
<gene>
    <name evidence="3" type="primary">LOC107006544</name>
</gene>
<evidence type="ECO:0000313" key="3">
    <source>
        <dbReference type="RefSeq" id="XP_015060556.1"/>
    </source>
</evidence>
<dbReference type="InterPro" id="IPR050951">
    <property type="entry name" value="Retrovirus_Pol_polyprotein"/>
</dbReference>
<dbReference type="InterPro" id="IPR012337">
    <property type="entry name" value="RNaseH-like_sf"/>
</dbReference>
<dbReference type="PANTHER" id="PTHR37984">
    <property type="entry name" value="PROTEIN CBG26694"/>
    <property type="match status" value="1"/>
</dbReference>
<reference evidence="3" key="2">
    <citation type="submission" date="2025-08" db="UniProtKB">
        <authorList>
            <consortium name="RefSeq"/>
        </authorList>
    </citation>
    <scope>IDENTIFICATION</scope>
</reference>
<dbReference type="Gene3D" id="3.30.420.10">
    <property type="entry name" value="Ribonuclease H-like superfamily/Ribonuclease H"/>
    <property type="match status" value="1"/>
</dbReference>
<dbReference type="Proteomes" id="UP000694930">
    <property type="component" value="Chromosome 12"/>
</dbReference>
<dbReference type="InterPro" id="IPR043502">
    <property type="entry name" value="DNA/RNA_pol_sf"/>
</dbReference>
<protein>
    <submittedName>
        <fullName evidence="3">Uncharacterized protein LOC107006544</fullName>
    </submittedName>
</protein>
<reference evidence="2" key="1">
    <citation type="journal article" date="2014" name="Nat. Genet.">
        <title>The genome of the stress-tolerant wild tomato species Solanum pennellii.</title>
        <authorList>
            <person name="Bolger A."/>
            <person name="Scossa F."/>
            <person name="Bolger M.E."/>
            <person name="Lanz C."/>
            <person name="Maumus F."/>
            <person name="Tohge T."/>
            <person name="Quesneville H."/>
            <person name="Alseekh S."/>
            <person name="Sorensen I."/>
            <person name="Lichtenstein G."/>
            <person name="Fich E.A."/>
            <person name="Conte M."/>
            <person name="Keller H."/>
            <person name="Schneeberger K."/>
            <person name="Schwacke R."/>
            <person name="Ofner I."/>
            <person name="Vrebalov J."/>
            <person name="Xu Y."/>
            <person name="Osorio S."/>
            <person name="Aflitos S.A."/>
            <person name="Schijlen E."/>
            <person name="Jimenez-Gomez J.M."/>
            <person name="Ryngajllo M."/>
            <person name="Kimura S."/>
            <person name="Kumar R."/>
            <person name="Koenig D."/>
            <person name="Headland L.R."/>
            <person name="Maloof J.N."/>
            <person name="Sinha N."/>
            <person name="van Ham R.C."/>
            <person name="Lankhorst R.K."/>
            <person name="Mao L."/>
            <person name="Vogel A."/>
            <person name="Arsova B."/>
            <person name="Panstruga R."/>
            <person name="Fei Z."/>
            <person name="Rose J.K."/>
            <person name="Zamir D."/>
            <person name="Carrari F."/>
            <person name="Giovannoni J.J."/>
            <person name="Weigel D."/>
            <person name="Usadel B."/>
            <person name="Fernie A.R."/>
        </authorList>
    </citation>
    <scope>NUCLEOTIDE SEQUENCE [LARGE SCALE GENOMIC DNA]</scope>
    <source>
        <strain evidence="2">cv. LA0716</strain>
    </source>
</reference>
<dbReference type="PANTHER" id="PTHR37984:SF5">
    <property type="entry name" value="PROTEIN NYNRIN-LIKE"/>
    <property type="match status" value="1"/>
</dbReference>
<dbReference type="Pfam" id="PF00665">
    <property type="entry name" value="rve"/>
    <property type="match status" value="1"/>
</dbReference>
<dbReference type="RefSeq" id="XP_015060556.1">
    <property type="nucleotide sequence ID" value="XM_015205070.1"/>
</dbReference>
<dbReference type="SUPFAM" id="SSF56672">
    <property type="entry name" value="DNA/RNA polymerases"/>
    <property type="match status" value="1"/>
</dbReference>
<dbReference type="InterPro" id="IPR036397">
    <property type="entry name" value="RNaseH_sf"/>
</dbReference>
<evidence type="ECO:0000259" key="1">
    <source>
        <dbReference type="PROSITE" id="PS50994"/>
    </source>
</evidence>
<accession>A0ABM1FR63</accession>
<dbReference type="InterPro" id="IPR001584">
    <property type="entry name" value="Integrase_cat-core"/>
</dbReference>
<keyword evidence="2" id="KW-1185">Reference proteome</keyword>
<dbReference type="PROSITE" id="PS50994">
    <property type="entry name" value="INTEGRASE"/>
    <property type="match status" value="1"/>
</dbReference>
<sequence>MVVEDILQKIMRLFDATYENVKEMRGELYGIRKRLILWGLDKLKEKLVSAPTITISPDLSEPHEVMYDASRVAPVMVLGQRRDKILHPIYDAIKALDESKNKYMFDFGVKDRKMNENQVADYSSILEDEAIQELGEKAKIHDAFLDEHVFTYSKDLIPWFTDIANNLSSDVVQLYLTFHKRKKFMHDVKKFFGIKYIHMAVDYVSLWVEANVLHNNEGKSVITFLKKNIFSKYGTPKSIIRDDGSHFCNNLFKALLEKYGVLHNIATAYHPRTSGQVEVSNQEIKKFFAKSVNTNRTDLSRRLDDALCPYNTAYKTPICMVPYQLLYGKTCHLPVNLEHKVMWAMKRLNLDRTEASEQTVNELNVFNEFRLKAYEKFSHL</sequence>
<organism evidence="2 3">
    <name type="scientific">Solanum pennellii</name>
    <name type="common">Tomato</name>
    <name type="synonym">Lycopersicon pennellii</name>
    <dbReference type="NCBI Taxonomy" id="28526"/>
    <lineage>
        <taxon>Eukaryota</taxon>
        <taxon>Viridiplantae</taxon>
        <taxon>Streptophyta</taxon>
        <taxon>Embryophyta</taxon>
        <taxon>Tracheophyta</taxon>
        <taxon>Spermatophyta</taxon>
        <taxon>Magnoliopsida</taxon>
        <taxon>eudicotyledons</taxon>
        <taxon>Gunneridae</taxon>
        <taxon>Pentapetalae</taxon>
        <taxon>asterids</taxon>
        <taxon>lamiids</taxon>
        <taxon>Solanales</taxon>
        <taxon>Solanaceae</taxon>
        <taxon>Solanoideae</taxon>
        <taxon>Solaneae</taxon>
        <taxon>Solanum</taxon>
        <taxon>Solanum subgen. Lycopersicon</taxon>
    </lineage>
</organism>
<evidence type="ECO:0000313" key="2">
    <source>
        <dbReference type="Proteomes" id="UP000694930"/>
    </source>
</evidence>
<dbReference type="SUPFAM" id="SSF53098">
    <property type="entry name" value="Ribonuclease H-like"/>
    <property type="match status" value="1"/>
</dbReference>